<protein>
    <recommendedName>
        <fullName evidence="4">Crinkler effector protein N-terminal domain-containing protein</fullName>
    </recommendedName>
</protein>
<keyword evidence="3" id="KW-0964">Secreted</keyword>
<dbReference type="Proteomes" id="UP000267821">
    <property type="component" value="Unassembled WGS sequence"/>
</dbReference>
<dbReference type="Pfam" id="PF20147">
    <property type="entry name" value="Crinkler"/>
    <property type="match status" value="1"/>
</dbReference>
<reference evidence="5 6" key="1">
    <citation type="journal article" date="2018" name="Nat. Ecol. Evol.">
        <title>Pezizomycetes genomes reveal the molecular basis of ectomycorrhizal truffle lifestyle.</title>
        <authorList>
            <person name="Murat C."/>
            <person name="Payen T."/>
            <person name="Noel B."/>
            <person name="Kuo A."/>
            <person name="Morin E."/>
            <person name="Chen J."/>
            <person name="Kohler A."/>
            <person name="Krizsan K."/>
            <person name="Balestrini R."/>
            <person name="Da Silva C."/>
            <person name="Montanini B."/>
            <person name="Hainaut M."/>
            <person name="Levati E."/>
            <person name="Barry K.W."/>
            <person name="Belfiori B."/>
            <person name="Cichocki N."/>
            <person name="Clum A."/>
            <person name="Dockter R.B."/>
            <person name="Fauchery L."/>
            <person name="Guy J."/>
            <person name="Iotti M."/>
            <person name="Le Tacon F."/>
            <person name="Lindquist E.A."/>
            <person name="Lipzen A."/>
            <person name="Malagnac F."/>
            <person name="Mello A."/>
            <person name="Molinier V."/>
            <person name="Miyauchi S."/>
            <person name="Poulain J."/>
            <person name="Riccioni C."/>
            <person name="Rubini A."/>
            <person name="Sitrit Y."/>
            <person name="Splivallo R."/>
            <person name="Traeger S."/>
            <person name="Wang M."/>
            <person name="Zifcakova L."/>
            <person name="Wipf D."/>
            <person name="Zambonelli A."/>
            <person name="Paolocci F."/>
            <person name="Nowrousian M."/>
            <person name="Ottonello S."/>
            <person name="Baldrian P."/>
            <person name="Spatafora J.W."/>
            <person name="Henrissat B."/>
            <person name="Nagy L.G."/>
            <person name="Aury J.M."/>
            <person name="Wincker P."/>
            <person name="Grigoriev I.V."/>
            <person name="Bonfante P."/>
            <person name="Martin F.M."/>
        </authorList>
    </citation>
    <scope>NUCLEOTIDE SEQUENCE [LARGE SCALE GENOMIC DNA]</scope>
    <source>
        <strain evidence="5 6">ATCC MYA-4762</strain>
    </source>
</reference>
<dbReference type="InterPro" id="IPR045379">
    <property type="entry name" value="Crinkler_N"/>
</dbReference>
<evidence type="ECO:0000256" key="2">
    <source>
        <dbReference type="ARBA" id="ARBA00004613"/>
    </source>
</evidence>
<sequence>MPKLFCQVWGDSDAEPFPVKIDGGDTVGELKKLIIIEGPLSLRDMRAPNLKLWKWNKPDMVTDSDLDSNTVLNPMVKIEGIFKNDPPQEACVHIIIRTPERVTSADYHTKGAGYPQGLAYKPPKDLLATSGAQWDYQAEAVKEVLRPALTEHYRNYKAQRIDKKTMPLYMFLAGAGTGKSRNANEFRHTVYKILEETNPVHAELAGRLRRAWVFHVSFENGTTITPQERKSPTHAVAARMMLQLLSSSESLESIHAGDRSQSLHPASVLDLVCKYYHQFLVDSTVILVIDGIHNLIDPQTGDYVYLEEALTRLGDLTHRGFILVCCTSTLSVPVKQLVRRSNRERIYLPVPSLLSPTLNGEALSRHLQGRPALLQAENDCGGHGRAMEIFYDQVLNYPAENISYLMSMVEGKLKSQYESAFPSTLPKVEIVKAVLGNKLLYPNSTIPGTTLLVDELCSTGLIRFIPSNEPNHMIGSGYLELPYIWLWLWCKEDLLFQKLQLDDYAFHEQDPMVPAVFGWSNLEIFRINFRQLKSMMYTDGEIIQIGEIHRGARMGEAKHIIFKNHHLNCVQLTNQTNTRTTKENSKVWEVHAKWAGQSEGQIDLRKCNHIARNAPSAPYGDAVMCLDTTTGPVMNEVHQWKHTSQVGLKLSRKQLLTEITKAIGTDPLDILIVSAPNYACSDIVDLPDNIIIIDKDSWVSYHGPFSGRAYRFAVSGNSEG</sequence>
<name>A0A3N4LWM3_9PEZI</name>
<evidence type="ECO:0000313" key="5">
    <source>
        <dbReference type="EMBL" id="RPB26098.1"/>
    </source>
</evidence>
<accession>A0A3N4LWM3</accession>
<feature type="domain" description="Crinkler effector protein N-terminal" evidence="4">
    <location>
        <begin position="3"/>
        <end position="96"/>
    </location>
</feature>
<gene>
    <name evidence="5" type="ORF">L211DRAFT_900750</name>
</gene>
<dbReference type="GO" id="GO:0043657">
    <property type="term" value="C:host cell"/>
    <property type="evidence" value="ECO:0007669"/>
    <property type="project" value="UniProtKB-SubCell"/>
</dbReference>
<organism evidence="5 6">
    <name type="scientific">Terfezia boudieri ATCC MYA-4762</name>
    <dbReference type="NCBI Taxonomy" id="1051890"/>
    <lineage>
        <taxon>Eukaryota</taxon>
        <taxon>Fungi</taxon>
        <taxon>Dikarya</taxon>
        <taxon>Ascomycota</taxon>
        <taxon>Pezizomycotina</taxon>
        <taxon>Pezizomycetes</taxon>
        <taxon>Pezizales</taxon>
        <taxon>Pezizaceae</taxon>
        <taxon>Terfezia</taxon>
    </lineage>
</organism>
<dbReference type="GO" id="GO:0005576">
    <property type="term" value="C:extracellular region"/>
    <property type="evidence" value="ECO:0007669"/>
    <property type="project" value="UniProtKB-SubCell"/>
</dbReference>
<dbReference type="AlphaFoldDB" id="A0A3N4LWM3"/>
<comment type="subcellular location">
    <subcellularLocation>
        <location evidence="1">Host cell</location>
    </subcellularLocation>
    <subcellularLocation>
        <location evidence="2">Secreted</location>
    </subcellularLocation>
</comment>
<evidence type="ECO:0000313" key="6">
    <source>
        <dbReference type="Proteomes" id="UP000267821"/>
    </source>
</evidence>
<dbReference type="InParanoid" id="A0A3N4LWM3"/>
<keyword evidence="6" id="KW-1185">Reference proteome</keyword>
<evidence type="ECO:0000256" key="3">
    <source>
        <dbReference type="ARBA" id="ARBA00022525"/>
    </source>
</evidence>
<dbReference type="EMBL" id="ML121535">
    <property type="protein sequence ID" value="RPB26098.1"/>
    <property type="molecule type" value="Genomic_DNA"/>
</dbReference>
<proteinExistence type="predicted"/>
<evidence type="ECO:0000259" key="4">
    <source>
        <dbReference type="Pfam" id="PF20147"/>
    </source>
</evidence>
<evidence type="ECO:0000256" key="1">
    <source>
        <dbReference type="ARBA" id="ARBA00004340"/>
    </source>
</evidence>
<dbReference type="OrthoDB" id="5597935at2759"/>